<evidence type="ECO:0000313" key="4">
    <source>
        <dbReference type="EMBL" id="KAL0477445.1"/>
    </source>
</evidence>
<sequence length="189" mass="21781">MNDKVYIDYNDIHRTCADTAMRIKSSGFVPDLLLAIGGGGYIPARILRTFLKIPIKTVSLELYNDKINRPNDNVVIRQWVKEEDIKGKKILVVDEVDDTRTTLHFCVEELQKFQPASVAVFVIHNKTKEKKRAQHWDNDEVKKDSVHIDHYWSGVNVVPDAWLVYPWDAVDIDQHCKNSSTGIQLMKCM</sequence>
<dbReference type="GO" id="GO:0032263">
    <property type="term" value="P:GMP salvage"/>
    <property type="evidence" value="ECO:0007669"/>
    <property type="project" value="TreeGrafter"/>
</dbReference>
<dbReference type="AlphaFoldDB" id="A0AAW2YKB2"/>
<dbReference type="GO" id="GO:0046100">
    <property type="term" value="P:hypoxanthine metabolic process"/>
    <property type="evidence" value="ECO:0007669"/>
    <property type="project" value="TreeGrafter"/>
</dbReference>
<dbReference type="GO" id="GO:0032265">
    <property type="term" value="P:XMP salvage"/>
    <property type="evidence" value="ECO:0007669"/>
    <property type="project" value="TreeGrafter"/>
</dbReference>
<dbReference type="Proteomes" id="UP001431209">
    <property type="component" value="Unassembled WGS sequence"/>
</dbReference>
<dbReference type="InterPro" id="IPR029057">
    <property type="entry name" value="PRTase-like"/>
</dbReference>
<name>A0AAW2YKB2_9EUKA</name>
<keyword evidence="2" id="KW-0808">Transferase</keyword>
<protein>
    <submittedName>
        <fullName evidence="4">XPT1</fullName>
    </submittedName>
</protein>
<evidence type="ECO:0000256" key="2">
    <source>
        <dbReference type="ARBA" id="ARBA00022679"/>
    </source>
</evidence>
<keyword evidence="1" id="KW-0328">Glycosyltransferase</keyword>
<dbReference type="PANTHER" id="PTHR43363:SF1">
    <property type="entry name" value="HYPOXANTHINE-GUANINE PHOSPHORIBOSYLTRANSFERASE"/>
    <property type="match status" value="1"/>
</dbReference>
<accession>A0AAW2YKB2</accession>
<keyword evidence="5" id="KW-1185">Reference proteome</keyword>
<dbReference type="SUPFAM" id="SSF53271">
    <property type="entry name" value="PRTase-like"/>
    <property type="match status" value="1"/>
</dbReference>
<organism evidence="4 5">
    <name type="scientific">Acrasis kona</name>
    <dbReference type="NCBI Taxonomy" id="1008807"/>
    <lineage>
        <taxon>Eukaryota</taxon>
        <taxon>Discoba</taxon>
        <taxon>Heterolobosea</taxon>
        <taxon>Tetramitia</taxon>
        <taxon>Eutetramitia</taxon>
        <taxon>Acrasidae</taxon>
        <taxon>Acrasis</taxon>
    </lineage>
</organism>
<evidence type="ECO:0000313" key="5">
    <source>
        <dbReference type="Proteomes" id="UP001431209"/>
    </source>
</evidence>
<dbReference type="PANTHER" id="PTHR43363">
    <property type="entry name" value="HYPOXANTHINE PHOSPHORIBOSYLTRANSFERASE"/>
    <property type="match status" value="1"/>
</dbReference>
<reference evidence="4 5" key="1">
    <citation type="submission" date="2024-03" db="EMBL/GenBank/DDBJ databases">
        <title>The Acrasis kona genome and developmental transcriptomes reveal deep origins of eukaryotic multicellular pathways.</title>
        <authorList>
            <person name="Sheikh S."/>
            <person name="Fu C.-J."/>
            <person name="Brown M.W."/>
            <person name="Baldauf S.L."/>
        </authorList>
    </citation>
    <scope>NUCLEOTIDE SEQUENCE [LARGE SCALE GENOMIC DNA]</scope>
    <source>
        <strain evidence="4 5">ATCC MYA-3509</strain>
    </source>
</reference>
<evidence type="ECO:0000256" key="1">
    <source>
        <dbReference type="ARBA" id="ARBA00022676"/>
    </source>
</evidence>
<comment type="caution">
    <text evidence="4">The sequence shown here is derived from an EMBL/GenBank/DDBJ whole genome shotgun (WGS) entry which is preliminary data.</text>
</comment>
<dbReference type="Gene3D" id="3.40.50.2020">
    <property type="match status" value="1"/>
</dbReference>
<proteinExistence type="predicted"/>
<dbReference type="GO" id="GO:0004422">
    <property type="term" value="F:hypoxanthine phosphoribosyltransferase activity"/>
    <property type="evidence" value="ECO:0007669"/>
    <property type="project" value="TreeGrafter"/>
</dbReference>
<evidence type="ECO:0000259" key="3">
    <source>
        <dbReference type="Pfam" id="PF00156"/>
    </source>
</evidence>
<dbReference type="InterPro" id="IPR000836">
    <property type="entry name" value="PRTase_dom"/>
</dbReference>
<dbReference type="Pfam" id="PF00156">
    <property type="entry name" value="Pribosyltran"/>
    <property type="match status" value="1"/>
</dbReference>
<dbReference type="EMBL" id="JAOPGA020000178">
    <property type="protein sequence ID" value="KAL0477445.1"/>
    <property type="molecule type" value="Genomic_DNA"/>
</dbReference>
<gene>
    <name evidence="4" type="ORF">AKO1_005724</name>
</gene>
<feature type="domain" description="Phosphoribosyltransferase" evidence="3">
    <location>
        <begin position="13"/>
        <end position="140"/>
    </location>
</feature>
<dbReference type="CDD" id="cd06223">
    <property type="entry name" value="PRTases_typeI"/>
    <property type="match status" value="1"/>
</dbReference>
<dbReference type="GO" id="GO:0032264">
    <property type="term" value="P:IMP salvage"/>
    <property type="evidence" value="ECO:0007669"/>
    <property type="project" value="TreeGrafter"/>
</dbReference>
<dbReference type="GO" id="GO:0005737">
    <property type="term" value="C:cytoplasm"/>
    <property type="evidence" value="ECO:0007669"/>
    <property type="project" value="TreeGrafter"/>
</dbReference>